<keyword evidence="1" id="KW-0732">Signal</keyword>
<evidence type="ECO:0000256" key="1">
    <source>
        <dbReference type="SAM" id="SignalP"/>
    </source>
</evidence>
<reference evidence="2 3" key="1">
    <citation type="submission" date="2023-07" db="EMBL/GenBank/DDBJ databases">
        <title>Genomic Encyclopedia of Type Strains, Phase IV (KMG-IV): sequencing the most valuable type-strain genomes for metagenomic binning, comparative biology and taxonomic classification.</title>
        <authorList>
            <person name="Goeker M."/>
        </authorList>
    </citation>
    <scope>NUCLEOTIDE SEQUENCE [LARGE SCALE GENOMIC DNA]</scope>
    <source>
        <strain evidence="2 3">DSM 3770</strain>
    </source>
</reference>
<dbReference type="SUPFAM" id="SSF56925">
    <property type="entry name" value="OMPA-like"/>
    <property type="match status" value="1"/>
</dbReference>
<organism evidence="2 3">
    <name type="scientific">Xanthobacter agilis</name>
    <dbReference type="NCBI Taxonomy" id="47492"/>
    <lineage>
        <taxon>Bacteria</taxon>
        <taxon>Pseudomonadati</taxon>
        <taxon>Pseudomonadota</taxon>
        <taxon>Alphaproteobacteria</taxon>
        <taxon>Hyphomicrobiales</taxon>
        <taxon>Xanthobacteraceae</taxon>
        <taxon>Xanthobacter</taxon>
    </lineage>
</organism>
<feature type="signal peptide" evidence="1">
    <location>
        <begin position="1"/>
        <end position="21"/>
    </location>
</feature>
<evidence type="ECO:0000313" key="3">
    <source>
        <dbReference type="Proteomes" id="UP001241747"/>
    </source>
</evidence>
<evidence type="ECO:0008006" key="4">
    <source>
        <dbReference type="Google" id="ProtNLM"/>
    </source>
</evidence>
<dbReference type="Proteomes" id="UP001241747">
    <property type="component" value="Unassembled WGS sequence"/>
</dbReference>
<comment type="caution">
    <text evidence="2">The sequence shown here is derived from an EMBL/GenBank/DDBJ whole genome shotgun (WGS) entry which is preliminary data.</text>
</comment>
<evidence type="ECO:0000313" key="2">
    <source>
        <dbReference type="EMBL" id="MDQ0503945.1"/>
    </source>
</evidence>
<name>A0ABU0L9X6_XANAG</name>
<proteinExistence type="predicted"/>
<feature type="chain" id="PRO_5047296779" description="Outer membrane protein beta-barrel domain-containing protein" evidence="1">
    <location>
        <begin position="22"/>
        <end position="290"/>
    </location>
</feature>
<sequence length="290" mass="31009">MNTWIRTGLLTGAMLWGGAHAAQAQVAATGVPQKGFFVGAGGSVNFSTFTNQDVFAQGLSQIYSGDTLVARGEAGGSTSPDLSGQTDFAPMVQLGYYERFSGSNWLWGAKFTYNYLNASSSQENFLIPQAGYYTGEVSGVLAGNVYARSSTMKATNQFALVPFLGYAFDKSFVYFGGGPTLTQIKQELNGLVGFASLFGDRLDLTGAPVSFSSTNWVWGGTVSTGVTYFLAPDWFVDLNYTYTMSTTKTNRFAAPFDTLHDGLTFTGVALGTYSGTTDVQAVMVSINKLF</sequence>
<dbReference type="InterPro" id="IPR011250">
    <property type="entry name" value="OMP/PagP_B-barrel"/>
</dbReference>
<dbReference type="EMBL" id="JAUSVY010000002">
    <property type="protein sequence ID" value="MDQ0503945.1"/>
    <property type="molecule type" value="Genomic_DNA"/>
</dbReference>
<dbReference type="RefSeq" id="WP_237346924.1">
    <property type="nucleotide sequence ID" value="NZ_JABWGX010000025.1"/>
</dbReference>
<accession>A0ABU0L9X6</accession>
<protein>
    <recommendedName>
        <fullName evidence="4">Outer membrane protein beta-barrel domain-containing protein</fullName>
    </recommendedName>
</protein>
<gene>
    <name evidence="2" type="ORF">QOZ94_000719</name>
</gene>
<keyword evidence="3" id="KW-1185">Reference proteome</keyword>
<dbReference type="Gene3D" id="2.40.160.20">
    <property type="match status" value="1"/>
</dbReference>